<sequence>MLVAFLRRGSTILFLFPSTILPFLMHIPDFLHVFSQHPQVAALAHTLSHDRLPLIHAEGLQGSAAPVVLAALSTGRSIVKRPFLLICRDEEEAGYF</sequence>
<organism evidence="1">
    <name type="scientific">gut metagenome</name>
    <dbReference type="NCBI Taxonomy" id="749906"/>
    <lineage>
        <taxon>unclassified sequences</taxon>
        <taxon>metagenomes</taxon>
        <taxon>organismal metagenomes</taxon>
    </lineage>
</organism>
<proteinExistence type="predicted"/>
<name>J9D9C5_9ZZZZ</name>
<accession>J9D9C5</accession>
<dbReference type="AlphaFoldDB" id="J9D9C5"/>
<dbReference type="EMBL" id="AMCI01000388">
    <property type="protein sequence ID" value="EJX09451.1"/>
    <property type="molecule type" value="Genomic_DNA"/>
</dbReference>
<evidence type="ECO:0000313" key="1">
    <source>
        <dbReference type="EMBL" id="EJX09451.1"/>
    </source>
</evidence>
<protein>
    <submittedName>
        <fullName evidence="1">Uncharacterized protein</fullName>
    </submittedName>
</protein>
<comment type="caution">
    <text evidence="1">The sequence shown here is derived from an EMBL/GenBank/DDBJ whole genome shotgun (WGS) entry which is preliminary data.</text>
</comment>
<reference evidence="1" key="1">
    <citation type="journal article" date="2012" name="PLoS ONE">
        <title>Gene sets for utilization of primary and secondary nutrition supplies in the distal gut of endangered iberian lynx.</title>
        <authorList>
            <person name="Alcaide M."/>
            <person name="Messina E."/>
            <person name="Richter M."/>
            <person name="Bargiela R."/>
            <person name="Peplies J."/>
            <person name="Huws S.A."/>
            <person name="Newbold C.J."/>
            <person name="Golyshin P.N."/>
            <person name="Simon M.A."/>
            <person name="Lopez G."/>
            <person name="Yakimov M.M."/>
            <person name="Ferrer M."/>
        </authorList>
    </citation>
    <scope>NUCLEOTIDE SEQUENCE</scope>
</reference>
<gene>
    <name evidence="1" type="ORF">EVA_02441</name>
</gene>